<proteinExistence type="predicted"/>
<keyword evidence="2" id="KW-0325">Glycoprotein</keyword>
<dbReference type="PANTHER" id="PTHR33562">
    <property type="entry name" value="ATILLA, ISOFORM B-RELATED-RELATED"/>
    <property type="match status" value="1"/>
</dbReference>
<sequence>MEDVSTVVVVLLALCHTGLAIRCYSCTVPPYPGADLHTNKRNICPDISCPGPKEEQVCVKITDNRGSEEVIVRGCLWDLRSSNWAPLLPGDVFTGCRKPAVDKYLTPNDYYLNVYKQPHESIDFCFCNDWIWCNGAPQLVKSAILPGLLLALSLWHLLYA</sequence>
<accession>A0ABM1DQB5</accession>
<dbReference type="GeneID" id="106805155"/>
<protein>
    <submittedName>
        <fullName evidence="5">Uncharacterized protein LOC106805155</fullName>
    </submittedName>
</protein>
<evidence type="ECO:0000313" key="5">
    <source>
        <dbReference type="RefSeq" id="XP_014662136.1"/>
    </source>
</evidence>
<evidence type="ECO:0000313" key="4">
    <source>
        <dbReference type="Proteomes" id="UP000695022"/>
    </source>
</evidence>
<gene>
    <name evidence="5" type="primary">LOC106805155</name>
</gene>
<evidence type="ECO:0000256" key="3">
    <source>
        <dbReference type="SAM" id="SignalP"/>
    </source>
</evidence>
<feature type="signal peptide" evidence="3">
    <location>
        <begin position="1"/>
        <end position="20"/>
    </location>
</feature>
<reference evidence="5" key="1">
    <citation type="submission" date="2025-08" db="UniProtKB">
        <authorList>
            <consortium name="RefSeq"/>
        </authorList>
    </citation>
    <scope>IDENTIFICATION</scope>
</reference>
<dbReference type="InterPro" id="IPR031424">
    <property type="entry name" value="QVR-like"/>
</dbReference>
<organism evidence="4 5">
    <name type="scientific">Priapulus caudatus</name>
    <name type="common">Priapulid worm</name>
    <dbReference type="NCBI Taxonomy" id="37621"/>
    <lineage>
        <taxon>Eukaryota</taxon>
        <taxon>Metazoa</taxon>
        <taxon>Ecdysozoa</taxon>
        <taxon>Scalidophora</taxon>
        <taxon>Priapulida</taxon>
        <taxon>Priapulimorpha</taxon>
        <taxon>Priapulimorphida</taxon>
        <taxon>Priapulidae</taxon>
        <taxon>Priapulus</taxon>
    </lineage>
</organism>
<name>A0ABM1DQB5_PRICU</name>
<dbReference type="RefSeq" id="XP_014662136.1">
    <property type="nucleotide sequence ID" value="XM_014806650.1"/>
</dbReference>
<dbReference type="InterPro" id="IPR050975">
    <property type="entry name" value="Sleep_regulator"/>
</dbReference>
<dbReference type="Proteomes" id="UP000695022">
    <property type="component" value="Unplaced"/>
</dbReference>
<dbReference type="PANTHER" id="PTHR33562:SF28">
    <property type="entry name" value="PROTEIN QUIVER"/>
    <property type="match status" value="1"/>
</dbReference>
<keyword evidence="4" id="KW-1185">Reference proteome</keyword>
<feature type="chain" id="PRO_5047275853" evidence="3">
    <location>
        <begin position="21"/>
        <end position="160"/>
    </location>
</feature>
<dbReference type="Pfam" id="PF17064">
    <property type="entry name" value="QVR"/>
    <property type="match status" value="1"/>
</dbReference>
<keyword evidence="1 3" id="KW-0732">Signal</keyword>
<evidence type="ECO:0000256" key="2">
    <source>
        <dbReference type="ARBA" id="ARBA00023180"/>
    </source>
</evidence>
<evidence type="ECO:0000256" key="1">
    <source>
        <dbReference type="ARBA" id="ARBA00022729"/>
    </source>
</evidence>